<evidence type="ECO:0000256" key="4">
    <source>
        <dbReference type="ARBA" id="ARBA00033751"/>
    </source>
</evidence>
<reference evidence="7 8" key="1">
    <citation type="submission" date="2024-05" db="EMBL/GenBank/DDBJ databases">
        <title>Genome sequencing of Marine Estuary Bacteria, Pseudoalteromonas distincta strain FA, Psychrobacter proteolyticus strain EA, and Shewanella baltica strain CA.</title>
        <authorList>
            <person name="Dieffenbach S.A."/>
            <person name="Maclea K.S."/>
        </authorList>
    </citation>
    <scope>NUCLEOTIDE SEQUENCE [LARGE SCALE GENOMIC DNA]</scope>
    <source>
        <strain evidence="7 8">EA</strain>
    </source>
</reference>
<dbReference type="InterPro" id="IPR036866">
    <property type="entry name" value="RibonucZ/Hydroxyglut_hydro"/>
</dbReference>
<dbReference type="SUPFAM" id="SSF56281">
    <property type="entry name" value="Metallo-hydrolase/oxidoreductase"/>
    <property type="match status" value="1"/>
</dbReference>
<dbReference type="RefSeq" id="WP_347163637.1">
    <property type="nucleotide sequence ID" value="NZ_JBDLOB010000007.1"/>
</dbReference>
<evidence type="ECO:0000313" key="8">
    <source>
        <dbReference type="Proteomes" id="UP001414441"/>
    </source>
</evidence>
<dbReference type="SMART" id="SM00849">
    <property type="entry name" value="Lactamase_B"/>
    <property type="match status" value="1"/>
</dbReference>
<dbReference type="InterPro" id="IPR036527">
    <property type="entry name" value="SCP2_sterol-bd_dom_sf"/>
</dbReference>
<proteinExistence type="inferred from homology"/>
<evidence type="ECO:0000256" key="1">
    <source>
        <dbReference type="ARBA" id="ARBA00022723"/>
    </source>
</evidence>
<accession>A0ABV0D743</accession>
<dbReference type="Pfam" id="PF14864">
    <property type="entry name" value="Alkyl_sulf_C"/>
    <property type="match status" value="1"/>
</dbReference>
<protein>
    <submittedName>
        <fullName evidence="7">Alkyl sulfatase dimerization domain-containing protein</fullName>
    </submittedName>
</protein>
<dbReference type="PANTHER" id="PTHR43223:SF1">
    <property type="entry name" value="ALKYL_ARYL-SULFATASE BDS1"/>
    <property type="match status" value="1"/>
</dbReference>
<keyword evidence="2" id="KW-0378">Hydrolase</keyword>
<comment type="similarity">
    <text evidence="4">Belongs to the metallo-beta-lactamase superfamily. Type III sulfatase family.</text>
</comment>
<organism evidence="7 8">
    <name type="scientific">Psychrobacter proteolyticus</name>
    <dbReference type="NCBI Taxonomy" id="147825"/>
    <lineage>
        <taxon>Bacteria</taxon>
        <taxon>Pseudomonadati</taxon>
        <taxon>Pseudomonadota</taxon>
        <taxon>Gammaproteobacteria</taxon>
        <taxon>Moraxellales</taxon>
        <taxon>Moraxellaceae</taxon>
        <taxon>Psychrobacter</taxon>
    </lineage>
</organism>
<dbReference type="Gene3D" id="1.25.40.880">
    <property type="entry name" value="Alkyl sulfatase, dimerisation domain"/>
    <property type="match status" value="1"/>
</dbReference>
<gene>
    <name evidence="7" type="ORF">ABFV72_10765</name>
</gene>
<dbReference type="InterPro" id="IPR029228">
    <property type="entry name" value="Alkyl_sulf_dimr"/>
</dbReference>
<keyword evidence="8" id="KW-1185">Reference proteome</keyword>
<dbReference type="InterPro" id="IPR029229">
    <property type="entry name" value="Alkyl_sulf_C"/>
</dbReference>
<dbReference type="Pfam" id="PF14863">
    <property type="entry name" value="Alkyl_sulf_dimr"/>
    <property type="match status" value="1"/>
</dbReference>
<evidence type="ECO:0000313" key="7">
    <source>
        <dbReference type="EMBL" id="MEN8626491.1"/>
    </source>
</evidence>
<feature type="chain" id="PRO_5045334610" evidence="5">
    <location>
        <begin position="28"/>
        <end position="678"/>
    </location>
</feature>
<evidence type="ECO:0000256" key="3">
    <source>
        <dbReference type="ARBA" id="ARBA00022833"/>
    </source>
</evidence>
<evidence type="ECO:0000259" key="6">
    <source>
        <dbReference type="SMART" id="SM00849"/>
    </source>
</evidence>
<name>A0ABV0D743_9GAMM</name>
<dbReference type="Pfam" id="PF00753">
    <property type="entry name" value="Lactamase_B"/>
    <property type="match status" value="1"/>
</dbReference>
<keyword evidence="5" id="KW-0732">Signal</keyword>
<dbReference type="InterPro" id="IPR001279">
    <property type="entry name" value="Metallo-B-lactamas"/>
</dbReference>
<dbReference type="SUPFAM" id="SSF55718">
    <property type="entry name" value="SCP-like"/>
    <property type="match status" value="1"/>
</dbReference>
<sequence length="678" mass="75814">MQDFSTYKPILNNSRRMLLLASSILLAACTTSTAQVSNGKAATATTIAANAKSVSQLDLDDPQDFKDATRGLIASPENIQIPSIADPQEYVWDTKAYNFIQGEAPDSVNPSLWRQAKLNNIKGLFEFRPGIYQLRGFDLSNMTLIKGDTGWIVIDPLTSKETAKYAYDFAMTHLADRHPDIPTNISAVVFTHSHIDHFGGALGILSQEDIEKNNIPIIAPSGFMEEATSENILAGTAMLRRSSYMYGKNLPRNEYGHIDSGLGKGPAFGQFSIVEPNILVSKTPTNLNVDGVDFQFQYTPGSEAPAEFTFYLPEYKALSGAELVSRNMHNLYTLRGAKVRDALKWSNYIEEARTQFGEAEYYFASHHWPMWGKDSIQKFLKQQRDTYKFIHDQSLRRINKGMTPGEIAEDITLPPSLASEFSNREYYGTIKHNARAVYQNYIGWYDANPAHLDPLPDPQRASAYVKLAGGGSKVMKQAQTSYDEGNYRWAAEILNHLVFDDPSNMAARELLAKTYDQLGYQAESGPWRDSYLTGAKELREGTPDAGVEMSAMRDVFLQTPVSNFFDALSVRLKSEEANGLDTNLKVHFTDKNESYLLWIENSVLHYRLIDSVEATQEAVQTTLNLTHPLFVDLLIGKVTFKYMLSSADSKIEGNQANLITFFSLFEAPDPSFAIVLPD</sequence>
<dbReference type="InterPro" id="IPR052195">
    <property type="entry name" value="Bact_Alkyl/Aryl-Sulfatase"/>
</dbReference>
<dbReference type="InterPro" id="IPR044097">
    <property type="entry name" value="Bds1/SdsA1_MBL-fold"/>
</dbReference>
<keyword evidence="3" id="KW-0862">Zinc</keyword>
<feature type="domain" description="Metallo-beta-lactamase" evidence="6">
    <location>
        <begin position="139"/>
        <end position="367"/>
    </location>
</feature>
<evidence type="ECO:0000256" key="5">
    <source>
        <dbReference type="SAM" id="SignalP"/>
    </source>
</evidence>
<feature type="signal peptide" evidence="5">
    <location>
        <begin position="1"/>
        <end position="27"/>
    </location>
</feature>
<dbReference type="Gene3D" id="3.60.15.30">
    <property type="entry name" value="Metallo-beta-lactamase domain"/>
    <property type="match status" value="1"/>
</dbReference>
<evidence type="ECO:0000256" key="2">
    <source>
        <dbReference type="ARBA" id="ARBA00022801"/>
    </source>
</evidence>
<dbReference type="Proteomes" id="UP001414441">
    <property type="component" value="Unassembled WGS sequence"/>
</dbReference>
<dbReference type="PANTHER" id="PTHR43223">
    <property type="entry name" value="ALKYL/ARYL-SULFATASE"/>
    <property type="match status" value="1"/>
</dbReference>
<dbReference type="InterPro" id="IPR038536">
    <property type="entry name" value="Alkyl/aryl-sulf_dimr_sf"/>
</dbReference>
<dbReference type="CDD" id="cd07710">
    <property type="entry name" value="arylsulfatase_Sdsa1-like_MBL-fold"/>
    <property type="match status" value="1"/>
</dbReference>
<dbReference type="EMBL" id="JBDLOB010000007">
    <property type="protein sequence ID" value="MEN8626491.1"/>
    <property type="molecule type" value="Genomic_DNA"/>
</dbReference>
<dbReference type="Gene3D" id="3.30.1050.10">
    <property type="entry name" value="SCP2 sterol-binding domain"/>
    <property type="match status" value="1"/>
</dbReference>
<comment type="caution">
    <text evidence="7">The sequence shown here is derived from an EMBL/GenBank/DDBJ whole genome shotgun (WGS) entry which is preliminary data.</text>
</comment>
<keyword evidence="1" id="KW-0479">Metal-binding</keyword>